<dbReference type="Gene3D" id="1.10.8.10">
    <property type="entry name" value="DNA helicase RuvA subunit, C-terminal domain"/>
    <property type="match status" value="1"/>
</dbReference>
<protein>
    <recommendedName>
        <fullName evidence="2 5">Elongation factor Ts</fullName>
        <shortName evidence="5">EF-Ts</shortName>
    </recommendedName>
</protein>
<comment type="function">
    <text evidence="5">Associates with the EF-Tu.GDP complex and induces the exchange of GDP to GTP. It remains bound to the aminoacyl-tRNA.EF-Tu.GTP complex up to the GTP hydrolysis stage on the ribosome.</text>
</comment>
<comment type="caution">
    <text evidence="7">The sequence shown here is derived from an EMBL/GenBank/DDBJ whole genome shotgun (WGS) entry which is preliminary data.</text>
</comment>
<keyword evidence="5" id="KW-0963">Cytoplasm</keyword>
<organism evidence="7 8">
    <name type="scientific">Candidatus Synchoanobacter obligatus</name>
    <dbReference type="NCBI Taxonomy" id="2919597"/>
    <lineage>
        <taxon>Bacteria</taxon>
        <taxon>Pseudomonadati</taxon>
        <taxon>Pseudomonadota</taxon>
        <taxon>Gammaproteobacteria</taxon>
        <taxon>Candidatus Comchoanobacterales</taxon>
        <taxon>Candidatus Comchoanobacteraceae</taxon>
        <taxon>Candidatus Synchoanobacter</taxon>
    </lineage>
</organism>
<dbReference type="Pfam" id="PF00889">
    <property type="entry name" value="EF_TS"/>
    <property type="match status" value="1"/>
</dbReference>
<reference evidence="7 8" key="1">
    <citation type="journal article" date="2022" name="Nat. Microbiol.">
        <title>The microbiome of a bacterivorous marine choanoflagellate contains a resource-demanding obligate bacterial associate.</title>
        <authorList>
            <person name="Needham D.M."/>
            <person name="Poirier C."/>
            <person name="Bachy C."/>
            <person name="George E.E."/>
            <person name="Wilken S."/>
            <person name="Yung C.C.M."/>
            <person name="Limardo A.J."/>
            <person name="Morando M."/>
            <person name="Sudek L."/>
            <person name="Malmstrom R.R."/>
            <person name="Keeling P.J."/>
            <person name="Santoro A.E."/>
            <person name="Worden A.Z."/>
        </authorList>
    </citation>
    <scope>NUCLEOTIDE SEQUENCE [LARGE SCALE GENOMIC DNA]</scope>
    <source>
        <strain evidence="7 8">Comchoano-2</strain>
    </source>
</reference>
<evidence type="ECO:0000256" key="2">
    <source>
        <dbReference type="ARBA" id="ARBA00016956"/>
    </source>
</evidence>
<evidence type="ECO:0000256" key="5">
    <source>
        <dbReference type="HAMAP-Rule" id="MF_00050"/>
    </source>
</evidence>
<feature type="region of interest" description="Involved in Mg(2+) ion dislocation from EF-Tu" evidence="5">
    <location>
        <begin position="79"/>
        <end position="82"/>
    </location>
</feature>
<feature type="domain" description="Translation elongation factor EFTs/EF1B dimerisation" evidence="6">
    <location>
        <begin position="71"/>
        <end position="267"/>
    </location>
</feature>
<name>A0ABT1L5T8_9GAMM</name>
<dbReference type="HAMAP" id="MF_00050">
    <property type="entry name" value="EF_Ts"/>
    <property type="match status" value="1"/>
</dbReference>
<dbReference type="EMBL" id="JAKUDN010000002">
    <property type="protein sequence ID" value="MCP8352095.1"/>
    <property type="molecule type" value="Genomic_DNA"/>
</dbReference>
<dbReference type="Proteomes" id="UP001320768">
    <property type="component" value="Unassembled WGS sequence"/>
</dbReference>
<dbReference type="RefSeq" id="WP_258569205.1">
    <property type="nucleotide sequence ID" value="NZ_JAKUDN010000002.1"/>
</dbReference>
<comment type="subcellular location">
    <subcellularLocation>
        <location evidence="5">Cytoplasm</location>
    </subcellularLocation>
</comment>
<dbReference type="CDD" id="cd14275">
    <property type="entry name" value="UBA_EF-Ts"/>
    <property type="match status" value="1"/>
</dbReference>
<sequence>MSGNTKLIVELRERTGAGIMSCKKALVEADWDLEKAYDAIRAKFGKSAESKANRSATEGKIGIQSDAHRIAIVGVNCETDFVANGDDFQAFVNKVVSAVFSEGVSDLEALKAISLGDETVEAARVELVGRVGENIQLSSVYFHQSDDQFVSVYSHGDKVACAVLLDVDNAELGKDIGMHVVAMSPLAVSGADVPQEIVEREKAIFVTQAQEMSKPELVEKIVAGKVAKFLKEKCLLDQAFVKDTTMTINEYLAKSNARVLGFKRVELS</sequence>
<accession>A0ABT1L5T8</accession>
<dbReference type="NCBIfam" id="TIGR00116">
    <property type="entry name" value="tsf"/>
    <property type="match status" value="1"/>
</dbReference>
<dbReference type="Gene3D" id="3.30.479.20">
    <property type="entry name" value="Elongation factor Ts, dimerisation domain"/>
    <property type="match status" value="2"/>
</dbReference>
<dbReference type="Gene3D" id="1.10.286.20">
    <property type="match status" value="1"/>
</dbReference>
<evidence type="ECO:0000256" key="4">
    <source>
        <dbReference type="ARBA" id="ARBA00022917"/>
    </source>
</evidence>
<gene>
    <name evidence="5 7" type="primary">tsf</name>
    <name evidence="7" type="ORF">MKS91_02190</name>
</gene>
<evidence type="ECO:0000259" key="6">
    <source>
        <dbReference type="Pfam" id="PF00889"/>
    </source>
</evidence>
<comment type="similarity">
    <text evidence="1 5">Belongs to the EF-Ts family.</text>
</comment>
<dbReference type="PANTHER" id="PTHR11741:SF0">
    <property type="entry name" value="ELONGATION FACTOR TS, MITOCHONDRIAL"/>
    <property type="match status" value="1"/>
</dbReference>
<dbReference type="InterPro" id="IPR009060">
    <property type="entry name" value="UBA-like_sf"/>
</dbReference>
<dbReference type="SUPFAM" id="SSF54713">
    <property type="entry name" value="Elongation factor Ts (EF-Ts), dimerisation domain"/>
    <property type="match status" value="1"/>
</dbReference>
<evidence type="ECO:0000256" key="1">
    <source>
        <dbReference type="ARBA" id="ARBA00005532"/>
    </source>
</evidence>
<dbReference type="InterPro" id="IPR014039">
    <property type="entry name" value="Transl_elong_EFTs/EF1B_dimer"/>
</dbReference>
<dbReference type="PANTHER" id="PTHR11741">
    <property type="entry name" value="ELONGATION FACTOR TS"/>
    <property type="match status" value="1"/>
</dbReference>
<keyword evidence="8" id="KW-1185">Reference proteome</keyword>
<proteinExistence type="inferred from homology"/>
<keyword evidence="3 5" id="KW-0251">Elongation factor</keyword>
<dbReference type="InterPro" id="IPR001816">
    <property type="entry name" value="Transl_elong_EFTs/EF1B"/>
</dbReference>
<evidence type="ECO:0000256" key="3">
    <source>
        <dbReference type="ARBA" id="ARBA00022768"/>
    </source>
</evidence>
<dbReference type="InterPro" id="IPR036402">
    <property type="entry name" value="EF-Ts_dimer_sf"/>
</dbReference>
<evidence type="ECO:0000313" key="8">
    <source>
        <dbReference type="Proteomes" id="UP001320768"/>
    </source>
</evidence>
<evidence type="ECO:0000313" key="7">
    <source>
        <dbReference type="EMBL" id="MCP8352095.1"/>
    </source>
</evidence>
<dbReference type="GO" id="GO:0003746">
    <property type="term" value="F:translation elongation factor activity"/>
    <property type="evidence" value="ECO:0007669"/>
    <property type="project" value="UniProtKB-KW"/>
</dbReference>
<dbReference type="SUPFAM" id="SSF46934">
    <property type="entry name" value="UBA-like"/>
    <property type="match status" value="1"/>
</dbReference>
<keyword evidence="4 5" id="KW-0648">Protein biosynthesis</keyword>